<dbReference type="InterPro" id="IPR007889">
    <property type="entry name" value="HTH_Psq"/>
</dbReference>
<gene>
    <name evidence="6" type="ORF">SAMN05444168_3789</name>
</gene>
<dbReference type="Gene3D" id="1.10.10.60">
    <property type="entry name" value="Homeodomain-like"/>
    <property type="match status" value="1"/>
</dbReference>
<dbReference type="EMBL" id="FSRM01000001">
    <property type="protein sequence ID" value="SIO25049.1"/>
    <property type="molecule type" value="Genomic_DNA"/>
</dbReference>
<proteinExistence type="predicted"/>
<dbReference type="PROSITE" id="PS50960">
    <property type="entry name" value="HTH_PSQ"/>
    <property type="match status" value="1"/>
</dbReference>
<evidence type="ECO:0000256" key="1">
    <source>
        <dbReference type="ARBA" id="ARBA00022473"/>
    </source>
</evidence>
<dbReference type="InterPro" id="IPR051839">
    <property type="entry name" value="RD_transcriptional_regulator"/>
</dbReference>
<keyword evidence="2" id="KW-0597">Phosphoprotein</keyword>
<sequence>MTSKAKRAQYTLEFKLEAVRLVKDGQSMAAVAATLGVVEQTLYNWVKADREGKLTGAGTKPVSPEQMELARLRAEVARLKMERDILKNVWSAPGLQGLSSRLDRTSFA</sequence>
<keyword evidence="4" id="KW-0804">Transcription</keyword>
<dbReference type="InterPro" id="IPR009057">
    <property type="entry name" value="Homeodomain-like_sf"/>
</dbReference>
<reference evidence="6 7" key="1">
    <citation type="submission" date="2016-11" db="EMBL/GenBank/DDBJ databases">
        <authorList>
            <person name="Jaros S."/>
            <person name="Januszkiewicz K."/>
            <person name="Wedrychowicz H."/>
        </authorList>
    </citation>
    <scope>NUCLEOTIDE SEQUENCE [LARGE SCALE GENOMIC DNA]</scope>
    <source>
        <strain evidence="6 7">GAS86</strain>
    </source>
</reference>
<evidence type="ECO:0000256" key="2">
    <source>
        <dbReference type="ARBA" id="ARBA00022553"/>
    </source>
</evidence>
<dbReference type="InterPro" id="IPR002514">
    <property type="entry name" value="Transposase_8"/>
</dbReference>
<feature type="domain" description="HTH psq-type" evidence="5">
    <location>
        <begin position="1"/>
        <end position="54"/>
    </location>
</feature>
<keyword evidence="1" id="KW-0217">Developmental protein</keyword>
<dbReference type="Pfam" id="PF01527">
    <property type="entry name" value="HTH_Tnp_1"/>
    <property type="match status" value="1"/>
</dbReference>
<dbReference type="GO" id="GO:0006313">
    <property type="term" value="P:DNA transposition"/>
    <property type="evidence" value="ECO:0007669"/>
    <property type="project" value="InterPro"/>
</dbReference>
<dbReference type="PANTHER" id="PTHR33215:SF13">
    <property type="entry name" value="PROTEIN DISTAL ANTENNA"/>
    <property type="match status" value="1"/>
</dbReference>
<dbReference type="GO" id="GO:0004803">
    <property type="term" value="F:transposase activity"/>
    <property type="evidence" value="ECO:0007669"/>
    <property type="project" value="InterPro"/>
</dbReference>
<protein>
    <submittedName>
        <fullName evidence="6">Transposase</fullName>
    </submittedName>
</protein>
<dbReference type="AlphaFoldDB" id="A0A1N6HZG1"/>
<keyword evidence="3" id="KW-0805">Transcription regulation</keyword>
<dbReference type="PANTHER" id="PTHR33215">
    <property type="entry name" value="PROTEIN DISTAL ANTENNA"/>
    <property type="match status" value="1"/>
</dbReference>
<evidence type="ECO:0000256" key="4">
    <source>
        <dbReference type="ARBA" id="ARBA00023163"/>
    </source>
</evidence>
<dbReference type="SUPFAM" id="SSF46689">
    <property type="entry name" value="Homeodomain-like"/>
    <property type="match status" value="1"/>
</dbReference>
<dbReference type="GO" id="GO:0003677">
    <property type="term" value="F:DNA binding"/>
    <property type="evidence" value="ECO:0007669"/>
    <property type="project" value="InterPro"/>
</dbReference>
<evidence type="ECO:0000259" key="5">
    <source>
        <dbReference type="PROSITE" id="PS50960"/>
    </source>
</evidence>
<dbReference type="Proteomes" id="UP000184693">
    <property type="component" value="Unassembled WGS sequence"/>
</dbReference>
<accession>A0A1N6HZG1</accession>
<organism evidence="6 7">
    <name type="scientific">Paraburkholderia phenazinium</name>
    <dbReference type="NCBI Taxonomy" id="60549"/>
    <lineage>
        <taxon>Bacteria</taxon>
        <taxon>Pseudomonadati</taxon>
        <taxon>Pseudomonadota</taxon>
        <taxon>Betaproteobacteria</taxon>
        <taxon>Burkholderiales</taxon>
        <taxon>Burkholderiaceae</taxon>
        <taxon>Paraburkholderia</taxon>
    </lineage>
</organism>
<name>A0A1N6HZG1_9BURK</name>
<evidence type="ECO:0000256" key="3">
    <source>
        <dbReference type="ARBA" id="ARBA00023015"/>
    </source>
</evidence>
<evidence type="ECO:0000313" key="7">
    <source>
        <dbReference type="Proteomes" id="UP000184693"/>
    </source>
</evidence>
<evidence type="ECO:0000313" key="6">
    <source>
        <dbReference type="EMBL" id="SIO25049.1"/>
    </source>
</evidence>